<proteinExistence type="predicted"/>
<evidence type="ECO:0000313" key="1">
    <source>
        <dbReference type="EMBL" id="CAF0780610.1"/>
    </source>
</evidence>
<sequence length="117" mass="13796">MMSLKVTFPTHEDRICHASIHITKTNNLMNKDKYCTQVSSKYVLVKLINCFENNEPIEIGIDQIRRSVKEVRMTELENKYYHRVDTSLITSPKLDTSLLFELDNRDSRNRITFKLSE</sequence>
<protein>
    <submittedName>
        <fullName evidence="1">Uncharacterized protein</fullName>
    </submittedName>
</protein>
<accession>A0A813RG59</accession>
<evidence type="ECO:0000313" key="2">
    <source>
        <dbReference type="Proteomes" id="UP000663879"/>
    </source>
</evidence>
<reference evidence="1" key="1">
    <citation type="submission" date="2021-02" db="EMBL/GenBank/DDBJ databases">
        <authorList>
            <person name="Nowell W R."/>
        </authorList>
    </citation>
    <scope>NUCLEOTIDE SEQUENCE</scope>
    <source>
        <strain evidence="1">Ploen Becks lab</strain>
    </source>
</reference>
<dbReference type="AlphaFoldDB" id="A0A813RG59"/>
<comment type="caution">
    <text evidence="1">The sequence shown here is derived from an EMBL/GenBank/DDBJ whole genome shotgun (WGS) entry which is preliminary data.</text>
</comment>
<keyword evidence="2" id="KW-1185">Reference proteome</keyword>
<dbReference type="Proteomes" id="UP000663879">
    <property type="component" value="Unassembled WGS sequence"/>
</dbReference>
<gene>
    <name evidence="1" type="ORF">OXX778_LOCUS5440</name>
</gene>
<dbReference type="EMBL" id="CAJNOC010000591">
    <property type="protein sequence ID" value="CAF0780610.1"/>
    <property type="molecule type" value="Genomic_DNA"/>
</dbReference>
<name>A0A813RG59_9BILA</name>
<organism evidence="1 2">
    <name type="scientific">Brachionus calyciflorus</name>
    <dbReference type="NCBI Taxonomy" id="104777"/>
    <lineage>
        <taxon>Eukaryota</taxon>
        <taxon>Metazoa</taxon>
        <taxon>Spiralia</taxon>
        <taxon>Gnathifera</taxon>
        <taxon>Rotifera</taxon>
        <taxon>Eurotatoria</taxon>
        <taxon>Monogononta</taxon>
        <taxon>Pseudotrocha</taxon>
        <taxon>Ploima</taxon>
        <taxon>Brachionidae</taxon>
        <taxon>Brachionus</taxon>
    </lineage>
</organism>